<sequence length="397" mass="44016">MTSATTRWDTHPSQSWLRGERPAEPVAFDEESGLWNVYGYEEAVAVLGDPATFSSSHVGDLLPVQVDDSLREGNLLEMDPPDHRKLRNLVSKAFSGRVVADLEPRIAALTHELLDAVEGDRLELVEDLAYPLPVIVIAELLGLPSGDRELFRGWVDTMFSGSEDFSLNADPEQVEAEFADRLDAMTPMFDYLREHAVERRRNPREDLISGLVRAEVDGQRLNDNEVVNFATVLLVAGHITTTMLLGNTTLCLDAHPGQRARLRADRSGIPTAIEESLRFLTPFAALSRATTRDVELGGQRVPADRMIMVWLSAANRDPRKFADADVFDSTRDPNPHIGFGRGVHFCVGAPLARLEGRVALDILLDRFPDLRVDPDLAPTFMPSPIMTGPRTLHLRTA</sequence>
<dbReference type="GO" id="GO:0020037">
    <property type="term" value="F:heme binding"/>
    <property type="evidence" value="ECO:0007669"/>
    <property type="project" value="InterPro"/>
</dbReference>
<comment type="caution">
    <text evidence="9">The sequence shown here is derived from an EMBL/GenBank/DDBJ whole genome shotgun (WGS) entry which is preliminary data.</text>
</comment>
<dbReference type="EMBL" id="RBXO01000001">
    <property type="protein sequence ID" value="RKT56527.1"/>
    <property type="molecule type" value="Genomic_DNA"/>
</dbReference>
<dbReference type="FunFam" id="1.10.630.10:FF:000018">
    <property type="entry name" value="Cytochrome P450 monooxygenase"/>
    <property type="match status" value="1"/>
</dbReference>
<gene>
    <name evidence="9" type="ORF">C8E97_5226</name>
</gene>
<dbReference type="PANTHER" id="PTHR46696">
    <property type="entry name" value="P450, PUTATIVE (EUROFUNG)-RELATED"/>
    <property type="match status" value="1"/>
</dbReference>
<accession>A0A495W625</accession>
<evidence type="ECO:0000256" key="7">
    <source>
        <dbReference type="RuleBase" id="RU000461"/>
    </source>
</evidence>
<reference evidence="9 10" key="1">
    <citation type="submission" date="2018-10" db="EMBL/GenBank/DDBJ databases">
        <title>Sequencing the genomes of 1000 actinobacteria strains.</title>
        <authorList>
            <person name="Klenk H.-P."/>
        </authorList>
    </citation>
    <scope>NUCLEOTIDE SEQUENCE [LARGE SCALE GENOMIC DNA]</scope>
    <source>
        <strain evidence="9 10">DSM 43800</strain>
    </source>
</reference>
<keyword evidence="10" id="KW-1185">Reference proteome</keyword>
<keyword evidence="4 7" id="KW-0560">Oxidoreductase</keyword>
<proteinExistence type="inferred from homology"/>
<evidence type="ECO:0008006" key="11">
    <source>
        <dbReference type="Google" id="ProtNLM"/>
    </source>
</evidence>
<dbReference type="InterPro" id="IPR001128">
    <property type="entry name" value="Cyt_P450"/>
</dbReference>
<dbReference type="GO" id="GO:0004497">
    <property type="term" value="F:monooxygenase activity"/>
    <property type="evidence" value="ECO:0007669"/>
    <property type="project" value="UniProtKB-KW"/>
</dbReference>
<dbReference type="InterPro" id="IPR017972">
    <property type="entry name" value="Cyt_P450_CS"/>
</dbReference>
<evidence type="ECO:0000313" key="9">
    <source>
        <dbReference type="EMBL" id="RKT56527.1"/>
    </source>
</evidence>
<dbReference type="GO" id="GO:0005506">
    <property type="term" value="F:iron ion binding"/>
    <property type="evidence" value="ECO:0007669"/>
    <property type="project" value="InterPro"/>
</dbReference>
<dbReference type="Gene3D" id="1.10.630.10">
    <property type="entry name" value="Cytochrome P450"/>
    <property type="match status" value="1"/>
</dbReference>
<dbReference type="PROSITE" id="PS00086">
    <property type="entry name" value="CYTOCHROME_P450"/>
    <property type="match status" value="1"/>
</dbReference>
<evidence type="ECO:0000256" key="6">
    <source>
        <dbReference type="ARBA" id="ARBA00023033"/>
    </source>
</evidence>
<dbReference type="AlphaFoldDB" id="A0A495W625"/>
<protein>
    <recommendedName>
        <fullName evidence="11">Cytochrome P450</fullName>
    </recommendedName>
</protein>
<dbReference type="InterPro" id="IPR036396">
    <property type="entry name" value="Cyt_P450_sf"/>
</dbReference>
<dbReference type="SUPFAM" id="SSF48264">
    <property type="entry name" value="Cytochrome P450"/>
    <property type="match status" value="1"/>
</dbReference>
<dbReference type="PANTHER" id="PTHR46696:SF3">
    <property type="entry name" value="PULCHERRIMINIC ACID SYNTHASE"/>
    <property type="match status" value="1"/>
</dbReference>
<dbReference type="PRINTS" id="PR00359">
    <property type="entry name" value="BP450"/>
</dbReference>
<evidence type="ECO:0000313" key="10">
    <source>
        <dbReference type="Proteomes" id="UP000282084"/>
    </source>
</evidence>
<evidence type="ECO:0000256" key="4">
    <source>
        <dbReference type="ARBA" id="ARBA00023002"/>
    </source>
</evidence>
<evidence type="ECO:0000256" key="2">
    <source>
        <dbReference type="ARBA" id="ARBA00022617"/>
    </source>
</evidence>
<evidence type="ECO:0000256" key="1">
    <source>
        <dbReference type="ARBA" id="ARBA00010617"/>
    </source>
</evidence>
<dbReference type="CDD" id="cd11032">
    <property type="entry name" value="P450_EryK-like"/>
    <property type="match status" value="1"/>
</dbReference>
<evidence type="ECO:0000256" key="5">
    <source>
        <dbReference type="ARBA" id="ARBA00023004"/>
    </source>
</evidence>
<organism evidence="9 10">
    <name type="scientific">Saccharothrix australiensis</name>
    <dbReference type="NCBI Taxonomy" id="2072"/>
    <lineage>
        <taxon>Bacteria</taxon>
        <taxon>Bacillati</taxon>
        <taxon>Actinomycetota</taxon>
        <taxon>Actinomycetes</taxon>
        <taxon>Pseudonocardiales</taxon>
        <taxon>Pseudonocardiaceae</taxon>
        <taxon>Saccharothrix</taxon>
    </lineage>
</organism>
<dbReference type="InterPro" id="IPR002397">
    <property type="entry name" value="Cyt_P450_B"/>
</dbReference>
<dbReference type="Pfam" id="PF00067">
    <property type="entry name" value="p450"/>
    <property type="match status" value="1"/>
</dbReference>
<keyword evidence="3 7" id="KW-0479">Metal-binding</keyword>
<dbReference type="GO" id="GO:0016705">
    <property type="term" value="F:oxidoreductase activity, acting on paired donors, with incorporation or reduction of molecular oxygen"/>
    <property type="evidence" value="ECO:0007669"/>
    <property type="project" value="InterPro"/>
</dbReference>
<dbReference type="OrthoDB" id="4133219at2"/>
<keyword evidence="5 7" id="KW-0408">Iron</keyword>
<dbReference type="RefSeq" id="WP_121008075.1">
    <property type="nucleotide sequence ID" value="NZ_RBXO01000001.1"/>
</dbReference>
<dbReference type="Proteomes" id="UP000282084">
    <property type="component" value="Unassembled WGS sequence"/>
</dbReference>
<feature type="compositionally biased region" description="Polar residues" evidence="8">
    <location>
        <begin position="1"/>
        <end position="16"/>
    </location>
</feature>
<feature type="region of interest" description="Disordered" evidence="8">
    <location>
        <begin position="1"/>
        <end position="22"/>
    </location>
</feature>
<evidence type="ECO:0000256" key="8">
    <source>
        <dbReference type="SAM" id="MobiDB-lite"/>
    </source>
</evidence>
<keyword evidence="6 7" id="KW-0503">Monooxygenase</keyword>
<comment type="similarity">
    <text evidence="1 7">Belongs to the cytochrome P450 family.</text>
</comment>
<evidence type="ECO:0000256" key="3">
    <source>
        <dbReference type="ARBA" id="ARBA00022723"/>
    </source>
</evidence>
<name>A0A495W625_9PSEU</name>
<keyword evidence="2 7" id="KW-0349">Heme</keyword>